<dbReference type="AlphaFoldDB" id="A0A0F7HMN5"/>
<dbReference type="SUPFAM" id="SSF110738">
    <property type="entry name" value="Glycerate kinase I"/>
    <property type="match status" value="1"/>
</dbReference>
<evidence type="ECO:0000313" key="8">
    <source>
        <dbReference type="Proteomes" id="UP000183090"/>
    </source>
</evidence>
<dbReference type="Gene3D" id="3.40.50.10350">
    <property type="entry name" value="Glycerate kinase, domain 1"/>
    <property type="match status" value="1"/>
</dbReference>
<dbReference type="Proteomes" id="UP000034029">
    <property type="component" value="Chromosome"/>
</dbReference>
<dbReference type="GO" id="GO:0031388">
    <property type="term" value="P:organic acid phosphorylation"/>
    <property type="evidence" value="ECO:0007669"/>
    <property type="project" value="UniProtKB-UniRule"/>
</dbReference>
<reference evidence="5 7" key="1">
    <citation type="journal article" date="2015" name="Int. J. Syst. Evol. Microbiol.">
        <title>Complete genome sequence of Salinicoccus halodurans H3B36, isolated from the Qaidam Basin in China.</title>
        <authorList>
            <person name="Jiang K."/>
            <person name="Xue Y."/>
            <person name="Ma Y."/>
        </authorList>
    </citation>
    <scope>NUCLEOTIDE SEQUENCE [LARGE SCALE GENOMIC DNA]</scope>
    <source>
        <strain evidence="5 7">H3B36</strain>
    </source>
</reference>
<dbReference type="OrthoDB" id="9774290at2"/>
<dbReference type="InterPro" id="IPR018197">
    <property type="entry name" value="Glycerate_kinase_RE-like"/>
</dbReference>
<organism evidence="6 8">
    <name type="scientific">Salinicoccus halodurans</name>
    <dbReference type="NCBI Taxonomy" id="407035"/>
    <lineage>
        <taxon>Bacteria</taxon>
        <taxon>Bacillati</taxon>
        <taxon>Bacillota</taxon>
        <taxon>Bacilli</taxon>
        <taxon>Bacillales</taxon>
        <taxon>Staphylococcaceae</taxon>
        <taxon>Salinicoccus</taxon>
    </lineage>
</organism>
<comment type="similarity">
    <text evidence="1 4">Belongs to the glycerate kinase type-1 family.</text>
</comment>
<gene>
    <name evidence="5" type="ORF">AAT16_11860</name>
    <name evidence="6" type="ORF">SAMN05216235_1262</name>
</gene>
<reference evidence="6 8" key="3">
    <citation type="submission" date="2016-10" db="EMBL/GenBank/DDBJ databases">
        <authorList>
            <person name="Varghese N."/>
            <person name="Submissions S."/>
        </authorList>
    </citation>
    <scope>NUCLEOTIDE SEQUENCE [LARGE SCALE GENOMIC DNA]</scope>
    <source>
        <strain evidence="6 8">CGMCC 1.6501</strain>
    </source>
</reference>
<keyword evidence="2 4" id="KW-0808">Transferase</keyword>
<dbReference type="PANTHER" id="PTHR21599">
    <property type="entry name" value="GLYCERATE KINASE"/>
    <property type="match status" value="1"/>
</dbReference>
<dbReference type="Pfam" id="PF02595">
    <property type="entry name" value="Gly_kinase"/>
    <property type="match status" value="1"/>
</dbReference>
<evidence type="ECO:0000313" key="5">
    <source>
        <dbReference type="EMBL" id="AKG74822.1"/>
    </source>
</evidence>
<dbReference type="InterPro" id="IPR004381">
    <property type="entry name" value="Glycerate_kinase"/>
</dbReference>
<evidence type="ECO:0000256" key="2">
    <source>
        <dbReference type="ARBA" id="ARBA00022679"/>
    </source>
</evidence>
<keyword evidence="3 4" id="KW-0418">Kinase</keyword>
<evidence type="ECO:0000256" key="4">
    <source>
        <dbReference type="PIRNR" id="PIRNR006078"/>
    </source>
</evidence>
<evidence type="ECO:0000313" key="6">
    <source>
        <dbReference type="EMBL" id="SFK69815.1"/>
    </source>
</evidence>
<name>A0A0F7HMN5_9STAP</name>
<evidence type="ECO:0000256" key="1">
    <source>
        <dbReference type="ARBA" id="ARBA00006284"/>
    </source>
</evidence>
<evidence type="ECO:0000313" key="7">
    <source>
        <dbReference type="Proteomes" id="UP000034029"/>
    </source>
</evidence>
<dbReference type="KEGG" id="shv:AAT16_11860"/>
<dbReference type="PIRSF" id="PIRSF006078">
    <property type="entry name" value="GlxK"/>
    <property type="match status" value="1"/>
</dbReference>
<dbReference type="Proteomes" id="UP000183090">
    <property type="component" value="Unassembled WGS sequence"/>
</dbReference>
<dbReference type="InterPro" id="IPR036129">
    <property type="entry name" value="Glycerate_kinase_sf"/>
</dbReference>
<dbReference type="RefSeq" id="WP_046791001.1">
    <property type="nucleotide sequence ID" value="NZ_CP011366.1"/>
</dbReference>
<dbReference type="EMBL" id="FOTB01000002">
    <property type="protein sequence ID" value="SFK69815.1"/>
    <property type="molecule type" value="Genomic_DNA"/>
</dbReference>
<keyword evidence="7" id="KW-1185">Reference proteome</keyword>
<reference evidence="7" key="2">
    <citation type="submission" date="2015-04" db="EMBL/GenBank/DDBJ databases">
        <title>Complete genome sequence of Salinicoccus halodurans strain H3B36, isolated from the Qaidam basin of China.</title>
        <authorList>
            <person name="Ma Y."/>
            <person name="Jiang K."/>
            <person name="Xue Y."/>
        </authorList>
    </citation>
    <scope>NUCLEOTIDE SEQUENCE [LARGE SCALE GENOMIC DNA]</scope>
    <source>
        <strain evidence="7">H3B36</strain>
    </source>
</reference>
<dbReference type="PANTHER" id="PTHR21599:SF0">
    <property type="entry name" value="GLYCERATE KINASE"/>
    <property type="match status" value="1"/>
</dbReference>
<dbReference type="InterPro" id="IPR018193">
    <property type="entry name" value="Glyc_kinase_flavodox-like_fold"/>
</dbReference>
<dbReference type="GO" id="GO:0008887">
    <property type="term" value="F:glycerate kinase activity"/>
    <property type="evidence" value="ECO:0007669"/>
    <property type="project" value="UniProtKB-UniRule"/>
</dbReference>
<sequence>MKIVLAPDSYKGTLNQKDVADIMARVLKENGHAGIPKPMSDGGDGLLHCFGNEGYEKIDLNVTGPEGHTVPAVYYMSEDTAVIETAEACGLHLLTGSGPISRTSYGVGELILHAVDRGARHIILGLGGSATNDGGFGMFMGLGGMAKDTFGQPVSVMNEDIANIEEILTDSLFNLDDVFMTIASDVTNPLFGPDGAISVFGPQKGIEPGQVETFEDLLIHLHHKTTQVFGKDYSKVPGAGAAGGLGWMLMNLGAAMEKGGTLVADMIGLEEAIKNADLVVTGEGKSDFQTMDGKAPSIVAEIADRHGKPVYLISGQITENLSGHFAGTYALADDYTDVEAVMENTEEYLAELIRKVFKQ</sequence>
<dbReference type="Gene3D" id="3.90.1510.10">
    <property type="entry name" value="Glycerate kinase, domain 2"/>
    <property type="match status" value="1"/>
</dbReference>
<proteinExistence type="inferred from homology"/>
<evidence type="ECO:0000256" key="3">
    <source>
        <dbReference type="ARBA" id="ARBA00022777"/>
    </source>
</evidence>
<protein>
    <submittedName>
        <fullName evidence="6">Glycerate kinase</fullName>
    </submittedName>
</protein>
<accession>A0A0F7HMN5</accession>
<dbReference type="NCBIfam" id="TIGR00045">
    <property type="entry name" value="glycerate kinase"/>
    <property type="match status" value="1"/>
</dbReference>
<dbReference type="EMBL" id="CP011366">
    <property type="protein sequence ID" value="AKG74822.1"/>
    <property type="molecule type" value="Genomic_DNA"/>
</dbReference>